<evidence type="ECO:0000313" key="2">
    <source>
        <dbReference type="Proteomes" id="UP000322726"/>
    </source>
</evidence>
<proteinExistence type="predicted"/>
<dbReference type="EMBL" id="CP035928">
    <property type="protein sequence ID" value="QEP33726.1"/>
    <property type="molecule type" value="Genomic_DNA"/>
</dbReference>
<keyword evidence="2" id="KW-1185">Reference proteome</keyword>
<reference evidence="1 2" key="3">
    <citation type="submission" date="2019-09" db="EMBL/GenBank/DDBJ databases">
        <title>Taxonomic note: a critical rebuttal of the proposed division of the genus Arcobacter into six genera, emended descriptions of Arcobacter anaerophilus and the genus Arcobacter, and an assessment of genus-level boundaries for Epsilonproteobacteria using in silico genomic comparator tools.</title>
        <authorList>
            <person name="On S.L.W."/>
            <person name="Miller W.G."/>
            <person name="Biggs P."/>
            <person name="Cornelius A."/>
            <person name="Vandamme P."/>
        </authorList>
    </citation>
    <scope>NUCLEOTIDE SEQUENCE [LARGE SCALE GENOMIC DNA]</scope>
    <source>
        <strain evidence="1 2">LMG 26638</strain>
    </source>
</reference>
<dbReference type="KEGG" id="apai:APAC_0577"/>
<gene>
    <name evidence="1" type="ORF">APAC_0577</name>
</gene>
<reference evidence="1 2" key="1">
    <citation type="submission" date="2019-09" db="EMBL/GenBank/DDBJ databases">
        <title>Complete genome sequencing of four Arcobacter species reveals a diverse suite of mobile elements.</title>
        <authorList>
            <person name="Miller W.G."/>
            <person name="Yee E."/>
            <person name="Bono J.L."/>
        </authorList>
    </citation>
    <scope>NUCLEOTIDE SEQUENCE [LARGE SCALE GENOMIC DNA]</scope>
    <source>
        <strain evidence="1 2">LMG 26638</strain>
    </source>
</reference>
<dbReference type="RefSeq" id="WP_130232683.1">
    <property type="nucleotide sequence ID" value="NZ_BMEF01000002.1"/>
</dbReference>
<dbReference type="AlphaFoldDB" id="A0A5C2H928"/>
<dbReference type="Proteomes" id="UP000322726">
    <property type="component" value="Chromosome"/>
</dbReference>
<dbReference type="InterPro" id="IPR036525">
    <property type="entry name" value="Tubulin/FtsZ_GTPase_sf"/>
</dbReference>
<name>A0A5C2H928_9BACT</name>
<organism evidence="1 2">
    <name type="scientific">Malaciobacter pacificus</name>
    <dbReference type="NCBI Taxonomy" id="1080223"/>
    <lineage>
        <taxon>Bacteria</taxon>
        <taxon>Pseudomonadati</taxon>
        <taxon>Campylobacterota</taxon>
        <taxon>Epsilonproteobacteria</taxon>
        <taxon>Campylobacterales</taxon>
        <taxon>Arcobacteraceae</taxon>
        <taxon>Malaciobacter</taxon>
    </lineage>
</organism>
<evidence type="ECO:0000313" key="1">
    <source>
        <dbReference type="EMBL" id="QEP33726.1"/>
    </source>
</evidence>
<protein>
    <submittedName>
        <fullName evidence="1">Uncharacterized protein</fullName>
    </submittedName>
</protein>
<accession>A0A5C2H928</accession>
<sequence>MKKLIIGLGGCGNNIINLLQDKIDDSFKTLSIQKDLQLLAISQANFKLNPKDNDFEKKLNTLLQYSNKVILVLGAAGTSSLLYFENLVVIFRKNRVLFNIIALQSFRIENTNKQEISKKTSLLIRQYTKNYEFIRESNPEKHDIKAVNLILEYSINLRGAIEKIKENKLCISDAYGIGSCSTCGCMEADRLVKKIENIEDELIQFNIDDIISEKAYFSSYRDMPIELNVIIFIYYRVTFNKEKVLNFWLENLKDKNIRFFDVILFYVLKQKPFSENIKNKWIKRCESLVEKYNDRSLRETIRYCKSND</sequence>
<dbReference type="SUPFAM" id="SSF52490">
    <property type="entry name" value="Tubulin nucleotide-binding domain-like"/>
    <property type="match status" value="1"/>
</dbReference>
<reference evidence="2" key="2">
    <citation type="submission" date="2019-09" db="EMBL/GenBank/DDBJ databases">
        <title>Complete genome sequencing of four Arcobacter species reveals a diverse suite of mobile elements.</title>
        <authorList>
            <person name="On S.L.W."/>
            <person name="Miller W.G."/>
            <person name="Biggs P."/>
            <person name="Cornelius A."/>
            <person name="Vandamme P."/>
        </authorList>
    </citation>
    <scope>NUCLEOTIDE SEQUENCE [LARGE SCALE GENOMIC DNA]</scope>
    <source>
        <strain evidence="2">LMG 26638</strain>
    </source>
</reference>